<comment type="subcellular location">
    <subcellularLocation>
        <location evidence="1 5 6">Nucleus</location>
    </subcellularLocation>
</comment>
<evidence type="ECO:0000313" key="9">
    <source>
        <dbReference type="EMBL" id="CAH0103700.1"/>
    </source>
</evidence>
<evidence type="ECO:0000256" key="4">
    <source>
        <dbReference type="ARBA" id="ARBA00023242"/>
    </source>
</evidence>
<evidence type="ECO:0000256" key="1">
    <source>
        <dbReference type="ARBA" id="ARBA00004123"/>
    </source>
</evidence>
<evidence type="ECO:0000256" key="7">
    <source>
        <dbReference type="SAM" id="MobiDB-lite"/>
    </source>
</evidence>
<dbReference type="InterPro" id="IPR020479">
    <property type="entry name" value="HD_metazoa"/>
</dbReference>
<dbReference type="PROSITE" id="PS50071">
    <property type="entry name" value="HOMEOBOX_2"/>
    <property type="match status" value="1"/>
</dbReference>
<dbReference type="Pfam" id="PF00046">
    <property type="entry name" value="Homeodomain"/>
    <property type="match status" value="1"/>
</dbReference>
<feature type="domain" description="Homeobox" evidence="8">
    <location>
        <begin position="374"/>
        <end position="434"/>
    </location>
</feature>
<gene>
    <name evidence="9" type="ORF">DGAL_LOCUS6283</name>
</gene>
<dbReference type="SUPFAM" id="SSF46689">
    <property type="entry name" value="Homeodomain-like"/>
    <property type="match status" value="1"/>
</dbReference>
<dbReference type="FunFam" id="1.10.10.60:FF:000067">
    <property type="entry name" value="NK6 homeobox 1"/>
    <property type="match status" value="1"/>
</dbReference>
<keyword evidence="10" id="KW-1185">Reference proteome</keyword>
<dbReference type="CDD" id="cd00086">
    <property type="entry name" value="homeodomain"/>
    <property type="match status" value="1"/>
</dbReference>
<proteinExistence type="predicted"/>
<dbReference type="PANTHER" id="PTHR24340">
    <property type="entry name" value="HOMEOBOX PROTEIN NKX"/>
    <property type="match status" value="1"/>
</dbReference>
<dbReference type="InterPro" id="IPR009057">
    <property type="entry name" value="Homeodomain-like_sf"/>
</dbReference>
<dbReference type="InterPro" id="IPR050394">
    <property type="entry name" value="Homeobox_NK-like"/>
</dbReference>
<keyword evidence="4 5" id="KW-0539">Nucleus</keyword>
<evidence type="ECO:0000313" key="10">
    <source>
        <dbReference type="Proteomes" id="UP000789390"/>
    </source>
</evidence>
<feature type="DNA-binding region" description="Homeobox" evidence="5">
    <location>
        <begin position="376"/>
        <end position="435"/>
    </location>
</feature>
<dbReference type="Proteomes" id="UP000789390">
    <property type="component" value="Unassembled WGS sequence"/>
</dbReference>
<feature type="compositionally biased region" description="Basic and acidic residues" evidence="7">
    <location>
        <begin position="86"/>
        <end position="98"/>
    </location>
</feature>
<dbReference type="InterPro" id="IPR017970">
    <property type="entry name" value="Homeobox_CS"/>
</dbReference>
<dbReference type="GO" id="GO:0005634">
    <property type="term" value="C:nucleus"/>
    <property type="evidence" value="ECO:0007669"/>
    <property type="project" value="UniProtKB-SubCell"/>
</dbReference>
<evidence type="ECO:0000256" key="5">
    <source>
        <dbReference type="PROSITE-ProRule" id="PRU00108"/>
    </source>
</evidence>
<sequence length="475" mass="52322">MPSGVRLADPIVLGIPSSTSSTSEITNPNSSSIDTVSCAKPLDLVTTKIAFNESFASSDDSAKMGCSENIETSSSCSSSPITSRDSPTDLSRKEDLSNRKQHVPSYTSTVHNNSNDRDFREGSSSPINHSNFLSSSADRISPIEGSLAGFRSYSANRDPSEYQPIHHTALPLQLCSPSQHFHYIPRLSANFPLAPTSASKNPITISPSVIVPPPNQVFDVTQFKNQHSSKLSGRNNVDICNKSPSLQMESVNTSSSVIQSEENSSVSATPHGIENILNRPLPRPVLVMSPMSQCHQQSCSGSNQFQSSFLAGLPRNLDFNNGVHHSIGLHASTFSGIHWPTLQSFIDNPGLQTLRDRFRKNDSDDMNCGLEPDSKKKHTRPTFSGQQIFALEKTFEQTKYLAGPERAKLAYGLSMSESQVKVWFQNRRTKWRKKHAAELATAKKRQEEAEVVNDIFDEEEIYTDDSVDMKEKGTI</sequence>
<reference evidence="9" key="1">
    <citation type="submission" date="2021-11" db="EMBL/GenBank/DDBJ databases">
        <authorList>
            <person name="Schell T."/>
        </authorList>
    </citation>
    <scope>NUCLEOTIDE SEQUENCE</scope>
    <source>
        <strain evidence="9">M5</strain>
    </source>
</reference>
<protein>
    <recommendedName>
        <fullName evidence="8">Homeobox domain-containing protein</fullName>
    </recommendedName>
</protein>
<evidence type="ECO:0000259" key="8">
    <source>
        <dbReference type="PROSITE" id="PS50071"/>
    </source>
</evidence>
<evidence type="ECO:0000256" key="3">
    <source>
        <dbReference type="ARBA" id="ARBA00023155"/>
    </source>
</evidence>
<feature type="compositionally biased region" description="Low complexity" evidence="7">
    <location>
        <begin position="66"/>
        <end position="85"/>
    </location>
</feature>
<feature type="region of interest" description="Disordered" evidence="7">
    <location>
        <begin position="58"/>
        <end position="134"/>
    </location>
</feature>
<evidence type="ECO:0000256" key="6">
    <source>
        <dbReference type="RuleBase" id="RU000682"/>
    </source>
</evidence>
<dbReference type="EMBL" id="CAKKLH010000113">
    <property type="protein sequence ID" value="CAH0103700.1"/>
    <property type="molecule type" value="Genomic_DNA"/>
</dbReference>
<dbReference type="SMART" id="SM00389">
    <property type="entry name" value="HOX"/>
    <property type="match status" value="1"/>
</dbReference>
<name>A0A8J2WJ07_9CRUS</name>
<comment type="caution">
    <text evidence="9">The sequence shown here is derived from an EMBL/GenBank/DDBJ whole genome shotgun (WGS) entry which is preliminary data.</text>
</comment>
<keyword evidence="2 5" id="KW-0238">DNA-binding</keyword>
<evidence type="ECO:0000256" key="2">
    <source>
        <dbReference type="ARBA" id="ARBA00023125"/>
    </source>
</evidence>
<dbReference type="GO" id="GO:0030154">
    <property type="term" value="P:cell differentiation"/>
    <property type="evidence" value="ECO:0007669"/>
    <property type="project" value="TreeGrafter"/>
</dbReference>
<dbReference type="GO" id="GO:0000981">
    <property type="term" value="F:DNA-binding transcription factor activity, RNA polymerase II-specific"/>
    <property type="evidence" value="ECO:0007669"/>
    <property type="project" value="InterPro"/>
</dbReference>
<organism evidence="9 10">
    <name type="scientific">Daphnia galeata</name>
    <dbReference type="NCBI Taxonomy" id="27404"/>
    <lineage>
        <taxon>Eukaryota</taxon>
        <taxon>Metazoa</taxon>
        <taxon>Ecdysozoa</taxon>
        <taxon>Arthropoda</taxon>
        <taxon>Crustacea</taxon>
        <taxon>Branchiopoda</taxon>
        <taxon>Diplostraca</taxon>
        <taxon>Cladocera</taxon>
        <taxon>Anomopoda</taxon>
        <taxon>Daphniidae</taxon>
        <taxon>Daphnia</taxon>
    </lineage>
</organism>
<dbReference type="OrthoDB" id="6159439at2759"/>
<dbReference type="PROSITE" id="PS00027">
    <property type="entry name" value="HOMEOBOX_1"/>
    <property type="match status" value="1"/>
</dbReference>
<accession>A0A8J2WJ07</accession>
<dbReference type="PANTHER" id="PTHR24340:SF35">
    <property type="entry name" value="HGTX, ISOFORM C"/>
    <property type="match status" value="1"/>
</dbReference>
<dbReference type="AlphaFoldDB" id="A0A8J2WJ07"/>
<dbReference type="InterPro" id="IPR001356">
    <property type="entry name" value="HD"/>
</dbReference>
<dbReference type="GO" id="GO:0000978">
    <property type="term" value="F:RNA polymerase II cis-regulatory region sequence-specific DNA binding"/>
    <property type="evidence" value="ECO:0007669"/>
    <property type="project" value="TreeGrafter"/>
</dbReference>
<feature type="compositionally biased region" description="Polar residues" evidence="7">
    <location>
        <begin position="104"/>
        <end position="113"/>
    </location>
</feature>
<dbReference type="Gene3D" id="1.10.10.60">
    <property type="entry name" value="Homeodomain-like"/>
    <property type="match status" value="1"/>
</dbReference>
<dbReference type="PRINTS" id="PR00024">
    <property type="entry name" value="HOMEOBOX"/>
</dbReference>
<feature type="compositionally biased region" description="Polar residues" evidence="7">
    <location>
        <begin position="122"/>
        <end position="134"/>
    </location>
</feature>
<keyword evidence="3 5" id="KW-0371">Homeobox</keyword>